<protein>
    <submittedName>
        <fullName evidence="1">Uncharacterized protein</fullName>
    </submittedName>
</protein>
<dbReference type="AlphaFoldDB" id="A0A844HSP2"/>
<comment type="caution">
    <text evidence="1">The sequence shown here is derived from an EMBL/GenBank/DDBJ whole genome shotgun (WGS) entry which is preliminary data.</text>
</comment>
<gene>
    <name evidence="1" type="ORF">GL300_19760</name>
</gene>
<reference evidence="1 2" key="1">
    <citation type="submission" date="2019-11" db="EMBL/GenBank/DDBJ databases">
        <authorList>
            <person name="Dong K."/>
        </authorList>
    </citation>
    <scope>NUCLEOTIDE SEQUENCE [LARGE SCALE GENOMIC DNA]</scope>
    <source>
        <strain evidence="1 2">NBRC 112902</strain>
    </source>
</reference>
<organism evidence="1 2">
    <name type="scientific">Paracoccus litorisediminis</name>
    <dbReference type="NCBI Taxonomy" id="2006130"/>
    <lineage>
        <taxon>Bacteria</taxon>
        <taxon>Pseudomonadati</taxon>
        <taxon>Pseudomonadota</taxon>
        <taxon>Alphaproteobacteria</taxon>
        <taxon>Rhodobacterales</taxon>
        <taxon>Paracoccaceae</taxon>
        <taxon>Paracoccus</taxon>
    </lineage>
</organism>
<dbReference type="Proteomes" id="UP000449846">
    <property type="component" value="Unassembled WGS sequence"/>
</dbReference>
<evidence type="ECO:0000313" key="1">
    <source>
        <dbReference type="EMBL" id="MTH61454.1"/>
    </source>
</evidence>
<dbReference type="EMBL" id="WMIG01000016">
    <property type="protein sequence ID" value="MTH61454.1"/>
    <property type="molecule type" value="Genomic_DNA"/>
</dbReference>
<sequence length="62" mass="6966">MTTDSQNDFVAARLYEAHGKLEQDSSGIVLPWGMVSDGERQQWRAAAVVAREILIPIQPKKR</sequence>
<evidence type="ECO:0000313" key="2">
    <source>
        <dbReference type="Proteomes" id="UP000449846"/>
    </source>
</evidence>
<proteinExistence type="predicted"/>
<name>A0A844HSP2_9RHOB</name>
<keyword evidence="2" id="KW-1185">Reference proteome</keyword>
<dbReference type="RefSeq" id="WP_155041411.1">
    <property type="nucleotide sequence ID" value="NZ_WMIG01000016.1"/>
</dbReference>
<accession>A0A844HSP2</accession>